<sequence length="169" mass="17864">MRLSRISHRCQDGVVAVEFAILLIPLLLLVSGVAEFGRAIYQYDALTKSSRSAARYLSQFAADDPAYPVAMDAATCIAVHGNASCSGPLLVDGLSTSMVVVCDRVREASADCGGLKYGFVETSGAGSPSPTVHLVAVKIIGFQYSPMQSFLNASGITFPEIASVMRQIL</sequence>
<dbReference type="RefSeq" id="WP_151071272.1">
    <property type="nucleotide sequence ID" value="NZ_CP032519.1"/>
</dbReference>
<protein>
    <submittedName>
        <fullName evidence="3">Pilus assembly protein</fullName>
    </submittedName>
</protein>
<evidence type="ECO:0000256" key="1">
    <source>
        <dbReference type="SAM" id="Phobius"/>
    </source>
</evidence>
<accession>A0A5P3VK94</accession>
<dbReference type="EMBL" id="CP032519">
    <property type="protein sequence ID" value="QEZ45833.1"/>
    <property type="molecule type" value="Genomic_DNA"/>
</dbReference>
<dbReference type="AlphaFoldDB" id="A0A5P3VK94"/>
<proteinExistence type="predicted"/>
<dbReference type="InterPro" id="IPR012495">
    <property type="entry name" value="TadE-like_dom"/>
</dbReference>
<evidence type="ECO:0000313" key="4">
    <source>
        <dbReference type="Proteomes" id="UP000325743"/>
    </source>
</evidence>
<dbReference type="Pfam" id="PF07811">
    <property type="entry name" value="TadE"/>
    <property type="match status" value="1"/>
</dbReference>
<dbReference type="Proteomes" id="UP000325743">
    <property type="component" value="Chromosome 2"/>
</dbReference>
<gene>
    <name evidence="3" type="ORF">D2917_16055</name>
</gene>
<reference evidence="3 4" key="1">
    <citation type="submission" date="2018-09" db="EMBL/GenBank/DDBJ databases">
        <title>Complete genome sequence of Cupriavidus oxalaticus T2, a bacterium capable of phenol tolerance and degradation.</title>
        <authorList>
            <person name="Yan J."/>
        </authorList>
    </citation>
    <scope>NUCLEOTIDE SEQUENCE [LARGE SCALE GENOMIC DNA]</scope>
    <source>
        <strain evidence="3 4">T2</strain>
    </source>
</reference>
<keyword evidence="1" id="KW-0472">Membrane</keyword>
<organism evidence="3 4">
    <name type="scientific">Cupriavidus oxalaticus</name>
    <dbReference type="NCBI Taxonomy" id="96344"/>
    <lineage>
        <taxon>Bacteria</taxon>
        <taxon>Pseudomonadati</taxon>
        <taxon>Pseudomonadota</taxon>
        <taxon>Betaproteobacteria</taxon>
        <taxon>Burkholderiales</taxon>
        <taxon>Burkholderiaceae</taxon>
        <taxon>Cupriavidus</taxon>
    </lineage>
</organism>
<keyword evidence="1" id="KW-0812">Transmembrane</keyword>
<evidence type="ECO:0000259" key="2">
    <source>
        <dbReference type="Pfam" id="PF07811"/>
    </source>
</evidence>
<name>A0A5P3VK94_9BURK</name>
<keyword evidence="1" id="KW-1133">Transmembrane helix</keyword>
<feature type="transmembrane region" description="Helical" evidence="1">
    <location>
        <begin position="12"/>
        <end position="34"/>
    </location>
</feature>
<evidence type="ECO:0000313" key="3">
    <source>
        <dbReference type="EMBL" id="QEZ45833.1"/>
    </source>
</evidence>
<feature type="domain" description="TadE-like" evidence="2">
    <location>
        <begin position="13"/>
        <end position="55"/>
    </location>
</feature>